<evidence type="ECO:0000313" key="2">
    <source>
        <dbReference type="EMBL" id="KIJ12261.1"/>
    </source>
</evidence>
<reference evidence="3" key="2">
    <citation type="submission" date="2015-01" db="EMBL/GenBank/DDBJ databases">
        <title>Evolutionary Origins and Diversification of the Mycorrhizal Mutualists.</title>
        <authorList>
            <consortium name="DOE Joint Genome Institute"/>
            <consortium name="Mycorrhizal Genomics Consortium"/>
            <person name="Kohler A."/>
            <person name="Kuo A."/>
            <person name="Nagy L.G."/>
            <person name="Floudas D."/>
            <person name="Copeland A."/>
            <person name="Barry K.W."/>
            <person name="Cichocki N."/>
            <person name="Veneault-Fourrey C."/>
            <person name="LaButti K."/>
            <person name="Lindquist E.A."/>
            <person name="Lipzen A."/>
            <person name="Lundell T."/>
            <person name="Morin E."/>
            <person name="Murat C."/>
            <person name="Riley R."/>
            <person name="Ohm R."/>
            <person name="Sun H."/>
            <person name="Tunlid A."/>
            <person name="Henrissat B."/>
            <person name="Grigoriev I.V."/>
            <person name="Hibbett D.S."/>
            <person name="Martin F."/>
        </authorList>
    </citation>
    <scope>NUCLEOTIDE SEQUENCE [LARGE SCALE GENOMIC DNA]</scope>
    <source>
        <strain evidence="3">ATCC 200175</strain>
    </source>
</reference>
<dbReference type="HOGENOM" id="CLU_006344_14_0_1"/>
<feature type="region of interest" description="Disordered" evidence="1">
    <location>
        <begin position="1"/>
        <end position="24"/>
    </location>
</feature>
<protein>
    <submittedName>
        <fullName evidence="2">Uncharacterized protein</fullName>
    </submittedName>
</protein>
<sequence length="416" mass="47242">MVTRPCDENGNFLPPHAEPPPLNDGKDWFPFANRPSFEFAELQFEKIEASRQEVDSLLKILAARSLLDGSGAEPPFCNSHDLKATIDDIPYGETPWSSFRVRYTGNSMQTPPWKQETYVVHTRDSHAAVVNMARSADFDGKFDYVPFKEYTTRDQRRWLNLMSGDWAYKQADTIANDQRTHGSMLVPIILGANKTTVLVATGHQEFHPVYMSLGNIHIYLAGIVSGWCPKCRVAPHQLGHIGSLHFHAHTEVLIETFDADDLWDAFGLVGDVIPFTNYFPRADIHELLTPDLLHQLIKGTFKDHLVQWVEDYIYLLSITHQEAKAIMDDVDCRVAAVPPFPGLHRFHEGCNFEQWTGDDSTAFMKVWLPAIVGHVHEDIVKCIAALLDFCYFARRSSHDTACLTAMEEALQQFHLY</sequence>
<dbReference type="Pfam" id="PF18759">
    <property type="entry name" value="Plavaka"/>
    <property type="match status" value="2"/>
</dbReference>
<dbReference type="AlphaFoldDB" id="A0A0C9TYB0"/>
<name>A0A0C9TYB0_PAXIN</name>
<reference evidence="2 3" key="1">
    <citation type="submission" date="2014-06" db="EMBL/GenBank/DDBJ databases">
        <authorList>
            <consortium name="DOE Joint Genome Institute"/>
            <person name="Kuo A."/>
            <person name="Kohler A."/>
            <person name="Nagy L.G."/>
            <person name="Floudas D."/>
            <person name="Copeland A."/>
            <person name="Barry K.W."/>
            <person name="Cichocki N."/>
            <person name="Veneault-Fourrey C."/>
            <person name="LaButti K."/>
            <person name="Lindquist E.A."/>
            <person name="Lipzen A."/>
            <person name="Lundell T."/>
            <person name="Morin E."/>
            <person name="Murat C."/>
            <person name="Sun H."/>
            <person name="Tunlid A."/>
            <person name="Henrissat B."/>
            <person name="Grigoriev I.V."/>
            <person name="Hibbett D.S."/>
            <person name="Martin F."/>
            <person name="Nordberg H.P."/>
            <person name="Cantor M.N."/>
            <person name="Hua S.X."/>
        </authorList>
    </citation>
    <scope>NUCLEOTIDE SEQUENCE [LARGE SCALE GENOMIC DNA]</scope>
    <source>
        <strain evidence="2 3">ATCC 200175</strain>
    </source>
</reference>
<accession>A0A0C9TYB0</accession>
<organism evidence="2 3">
    <name type="scientific">Paxillus involutus ATCC 200175</name>
    <dbReference type="NCBI Taxonomy" id="664439"/>
    <lineage>
        <taxon>Eukaryota</taxon>
        <taxon>Fungi</taxon>
        <taxon>Dikarya</taxon>
        <taxon>Basidiomycota</taxon>
        <taxon>Agaricomycotina</taxon>
        <taxon>Agaricomycetes</taxon>
        <taxon>Agaricomycetidae</taxon>
        <taxon>Boletales</taxon>
        <taxon>Paxilineae</taxon>
        <taxon>Paxillaceae</taxon>
        <taxon>Paxillus</taxon>
    </lineage>
</organism>
<evidence type="ECO:0000256" key="1">
    <source>
        <dbReference type="SAM" id="MobiDB-lite"/>
    </source>
</evidence>
<dbReference type="Proteomes" id="UP000053647">
    <property type="component" value="Unassembled WGS sequence"/>
</dbReference>
<dbReference type="EMBL" id="KN819366">
    <property type="protein sequence ID" value="KIJ12261.1"/>
    <property type="molecule type" value="Genomic_DNA"/>
</dbReference>
<proteinExistence type="predicted"/>
<dbReference type="OrthoDB" id="3199698at2759"/>
<keyword evidence="3" id="KW-1185">Reference proteome</keyword>
<gene>
    <name evidence="2" type="ORF">PAXINDRAFT_14883</name>
</gene>
<dbReference type="InterPro" id="IPR041078">
    <property type="entry name" value="Plavaka"/>
</dbReference>
<evidence type="ECO:0000313" key="3">
    <source>
        <dbReference type="Proteomes" id="UP000053647"/>
    </source>
</evidence>